<protein>
    <submittedName>
        <fullName evidence="1">Uncharacterized protein</fullName>
    </submittedName>
</protein>
<keyword evidence="2" id="KW-1185">Reference proteome</keyword>
<name>A0A246BFB9_9DEIO</name>
<organism evidence="1 2">
    <name type="scientific">Deinococcus indicus</name>
    <dbReference type="NCBI Taxonomy" id="223556"/>
    <lineage>
        <taxon>Bacteria</taxon>
        <taxon>Thermotogati</taxon>
        <taxon>Deinococcota</taxon>
        <taxon>Deinococci</taxon>
        <taxon>Deinococcales</taxon>
        <taxon>Deinococcaceae</taxon>
        <taxon>Deinococcus</taxon>
    </lineage>
</organism>
<gene>
    <name evidence="1" type="ORF">CBQ26_17785</name>
</gene>
<dbReference type="Proteomes" id="UP000197208">
    <property type="component" value="Unassembled WGS sequence"/>
</dbReference>
<accession>A0A246BFB9</accession>
<dbReference type="AlphaFoldDB" id="A0A246BFB9"/>
<evidence type="ECO:0000313" key="1">
    <source>
        <dbReference type="EMBL" id="OWL93923.1"/>
    </source>
</evidence>
<proteinExistence type="predicted"/>
<reference evidence="1 2" key="1">
    <citation type="submission" date="2017-05" db="EMBL/GenBank/DDBJ databases">
        <title>De novo genome assembly of Deniococcus indicus strain DR1.</title>
        <authorList>
            <person name="Chauhan D."/>
            <person name="Yennamalli R.M."/>
            <person name="Priyadarshini R."/>
        </authorList>
    </citation>
    <scope>NUCLEOTIDE SEQUENCE [LARGE SCALE GENOMIC DNA]</scope>
    <source>
        <strain evidence="1 2">DR1</strain>
    </source>
</reference>
<dbReference type="RefSeq" id="WP_088249962.1">
    <property type="nucleotide sequence ID" value="NZ_NHMK01000030.1"/>
</dbReference>
<sequence>MRIPFLLCLSLLCGAGAVERVPGTGTTYSVSRDPITDVNTGFVVLPEVNDRTDQTRFILRCSNYDRQELWAWMSSKFQLSSQEDADAGIKPAVTIRLGDDPPVVLSDRDLSVVLNGDETVDTTALGFSGAVVRRIVNGLNAGKRLVVRVNRPGGGQALTYTFAASGVNTAWEKVNGCAPQRPGAGSAAPGPLTVTPAPGAQAPKFTRWYFTTCREAGSGVTRTGLLAGRAHLCDLVIDTVPNGARPVRAEFRYELEYRDAARSGKITLDTTDVWPPAGGTSTALRQSGSQLIFTLPLNVRARADRVYTSLNVTATVYFSNGSSKRVYEPLPVRP</sequence>
<dbReference type="EMBL" id="NHMK01000030">
    <property type="protein sequence ID" value="OWL93923.1"/>
    <property type="molecule type" value="Genomic_DNA"/>
</dbReference>
<evidence type="ECO:0000313" key="2">
    <source>
        <dbReference type="Proteomes" id="UP000197208"/>
    </source>
</evidence>
<dbReference type="OrthoDB" id="57480at2"/>
<comment type="caution">
    <text evidence="1">The sequence shown here is derived from an EMBL/GenBank/DDBJ whole genome shotgun (WGS) entry which is preliminary data.</text>
</comment>